<feature type="domain" description="Glycosyltransferase family 18 catalytic" evidence="1">
    <location>
        <begin position="360"/>
        <end position="485"/>
    </location>
</feature>
<dbReference type="OrthoDB" id="2113294at2759"/>
<dbReference type="EMBL" id="CP144052">
    <property type="protein sequence ID" value="WWD16534.1"/>
    <property type="molecule type" value="Genomic_DNA"/>
</dbReference>
<dbReference type="KEGG" id="ksn:43586729"/>
<organism evidence="2 3">
    <name type="scientific">Kwoniella shandongensis</name>
    <dbReference type="NCBI Taxonomy" id="1734106"/>
    <lineage>
        <taxon>Eukaryota</taxon>
        <taxon>Fungi</taxon>
        <taxon>Dikarya</taxon>
        <taxon>Basidiomycota</taxon>
        <taxon>Agaricomycotina</taxon>
        <taxon>Tremellomycetes</taxon>
        <taxon>Tremellales</taxon>
        <taxon>Cryptococcaceae</taxon>
        <taxon>Kwoniella</taxon>
    </lineage>
</organism>
<proteinExistence type="predicted"/>
<dbReference type="RefSeq" id="XP_031862954.1">
    <property type="nucleotide sequence ID" value="XM_032002615.1"/>
</dbReference>
<evidence type="ECO:0000313" key="2">
    <source>
        <dbReference type="EMBL" id="WWD16534.1"/>
    </source>
</evidence>
<gene>
    <name evidence="2" type="ORF">CI109_100961</name>
</gene>
<dbReference type="Pfam" id="PF15024">
    <property type="entry name" value="Glyco_transf_18"/>
    <property type="match status" value="1"/>
</dbReference>
<evidence type="ECO:0000313" key="3">
    <source>
        <dbReference type="Proteomes" id="UP000322225"/>
    </source>
</evidence>
<dbReference type="Proteomes" id="UP000322225">
    <property type="component" value="Chromosome 2"/>
</dbReference>
<evidence type="ECO:0000259" key="1">
    <source>
        <dbReference type="Pfam" id="PF15024"/>
    </source>
</evidence>
<accession>A0A5M6C4J0</accession>
<dbReference type="AlphaFoldDB" id="A0A5M6C4J0"/>
<protein>
    <recommendedName>
        <fullName evidence="1">Glycosyltransferase family 18 catalytic domain-containing protein</fullName>
    </recommendedName>
</protein>
<name>A0A5M6C4J0_9TREE</name>
<dbReference type="GeneID" id="43586729"/>
<keyword evidence="3" id="KW-1185">Reference proteome</keyword>
<dbReference type="GO" id="GO:0030144">
    <property type="term" value="F:alpha-1,6-mannosylglycoprotein 6-beta-N-acetylglucosaminyltransferase activity"/>
    <property type="evidence" value="ECO:0007669"/>
    <property type="project" value="InterPro"/>
</dbReference>
<dbReference type="InterPro" id="IPR026116">
    <property type="entry name" value="GT18_cat"/>
</dbReference>
<reference evidence="2" key="1">
    <citation type="submission" date="2017-08" db="EMBL/GenBank/DDBJ databases">
        <authorList>
            <person name="Cuomo C."/>
            <person name="Billmyre B."/>
            <person name="Heitman J."/>
        </authorList>
    </citation>
    <scope>NUCLEOTIDE SEQUENCE</scope>
    <source>
        <strain evidence="2">CBS 12478</strain>
    </source>
</reference>
<reference evidence="2" key="2">
    <citation type="submission" date="2024-01" db="EMBL/GenBank/DDBJ databases">
        <title>Comparative genomics of Cryptococcus and Kwoniella reveals pathogenesis evolution and contrasting modes of karyotype evolution via chromosome fusion or intercentromeric recombination.</title>
        <authorList>
            <person name="Coelho M.A."/>
            <person name="David-Palma M."/>
            <person name="Shea T."/>
            <person name="Bowers K."/>
            <person name="McGinley-Smith S."/>
            <person name="Mohammad A.W."/>
            <person name="Gnirke A."/>
            <person name="Yurkov A.M."/>
            <person name="Nowrousian M."/>
            <person name="Sun S."/>
            <person name="Cuomo C.A."/>
            <person name="Heitman J."/>
        </authorList>
    </citation>
    <scope>NUCLEOTIDE SEQUENCE</scope>
    <source>
        <strain evidence="2">CBS 12478</strain>
    </source>
</reference>
<sequence length="512" mass="57921">MSLIVLPRLRHIALYITFVTTFLTLIAFLYIAQSPLPEDEDSVGNVGALHRLMNFKTPDFSSWIGTKVDRTEEANKIRELRETFMKRFPVSEQDVTSGRAKNGPVLQRLADCIEANTCGEGEETVVLLASFHFNNAINGHTSGEDIWALSSIEAFTALNYTMLWTISPMDTLTLYQGLSDKVAVVIWEGGEMKKCIDRNAENWQSLEAGHTPGTFQEEDGKFGCIKREGFEEGIPLHKSFAFHFWTGPAHPLGRQFTLSPEDAAEWADDGEGNHYLGYSIETRCRAVSLPSERQHRGLLLGKRKDYFDPENRDFVWPNLLGPAMDAMPSEHNETTGEDTPFELIATGGEMHDGKPEVLFDEKIHNLGKQEQQDWYQIVAGSKFLLGIGKPYLSPSPYDALCFGVPFINPIMGWDKENPHDWTKWISQHNALRAIEPPFVYHVQKGNGTQLEAAFKAALENPIDRFIPPKMRKSSVKERHRALVETDWMPWAEAAVEHLYTDKGNEFWGMNSL</sequence>